<evidence type="ECO:0000256" key="2">
    <source>
        <dbReference type="SAM" id="SignalP"/>
    </source>
</evidence>
<dbReference type="AlphaFoldDB" id="A0A5C4W3I1"/>
<feature type="compositionally biased region" description="Basic and acidic residues" evidence="1">
    <location>
        <begin position="24"/>
        <end position="36"/>
    </location>
</feature>
<name>A0A5C4W3I1_9ACTN</name>
<feature type="chain" id="PRO_5039028867" description="LppX_LprAFG lipoprotein" evidence="2">
    <location>
        <begin position="22"/>
        <end position="281"/>
    </location>
</feature>
<sequence>MNHRTPRLALAALLTPALLLAGCGDDKTDASNDKPAGENATASATDGASDSAEAGSGELAELSKDDFYPTIIAAQQKAGSFRGTATSTSGGVAVTVETEVSYDGDQPSSHAKTTADSPQKMEMVVVDGVLYIQADGLVPSGKWAKLDPKDPANAGNPLASLGQLADPAKALAVLGTPKELRLVGEETVDGVASNHYEVVLDSSSYAEKLGLGEDVAAAMPPEITSQMWVDAQNRPVKMSMEFETSGVKVASEQTYHDYGADVTVTEPDEADVVSAPALGQG</sequence>
<feature type="compositionally biased region" description="Low complexity" evidence="1">
    <location>
        <begin position="40"/>
        <end position="57"/>
    </location>
</feature>
<organism evidence="3 4">
    <name type="scientific">Nocardioides albidus</name>
    <dbReference type="NCBI Taxonomy" id="1517589"/>
    <lineage>
        <taxon>Bacteria</taxon>
        <taxon>Bacillati</taxon>
        <taxon>Actinomycetota</taxon>
        <taxon>Actinomycetes</taxon>
        <taxon>Propionibacteriales</taxon>
        <taxon>Nocardioidaceae</taxon>
        <taxon>Nocardioides</taxon>
    </lineage>
</organism>
<dbReference type="RefSeq" id="WP_139622157.1">
    <property type="nucleotide sequence ID" value="NZ_VDMP01000020.1"/>
</dbReference>
<protein>
    <recommendedName>
        <fullName evidence="5">LppX_LprAFG lipoprotein</fullName>
    </recommendedName>
</protein>
<dbReference type="InterPro" id="IPR029046">
    <property type="entry name" value="LolA/LolB/LppX"/>
</dbReference>
<dbReference type="Proteomes" id="UP000313231">
    <property type="component" value="Unassembled WGS sequence"/>
</dbReference>
<gene>
    <name evidence="3" type="ORF">FHP29_07055</name>
</gene>
<dbReference type="Gene3D" id="2.50.20.20">
    <property type="match status" value="1"/>
</dbReference>
<evidence type="ECO:0000256" key="1">
    <source>
        <dbReference type="SAM" id="MobiDB-lite"/>
    </source>
</evidence>
<comment type="caution">
    <text evidence="3">The sequence shown here is derived from an EMBL/GenBank/DDBJ whole genome shotgun (WGS) entry which is preliminary data.</text>
</comment>
<evidence type="ECO:0008006" key="5">
    <source>
        <dbReference type="Google" id="ProtNLM"/>
    </source>
</evidence>
<reference evidence="3 4" key="1">
    <citation type="journal article" date="2016" name="Int. J. Syst. Evol. Microbiol.">
        <title>Nocardioides albidus sp. nov., an actinobacterium isolated from garden soil.</title>
        <authorList>
            <person name="Singh H."/>
            <person name="Du J."/>
            <person name="Trinh H."/>
            <person name="Won K."/>
            <person name="Yang J.E."/>
            <person name="Yin C."/>
            <person name="Kook M."/>
            <person name="Yi T.H."/>
        </authorList>
    </citation>
    <scope>NUCLEOTIDE SEQUENCE [LARGE SCALE GENOMIC DNA]</scope>
    <source>
        <strain evidence="3 4">CCTCC AB 2015297</strain>
    </source>
</reference>
<evidence type="ECO:0000313" key="3">
    <source>
        <dbReference type="EMBL" id="TNM42760.1"/>
    </source>
</evidence>
<dbReference type="OrthoDB" id="3781094at2"/>
<keyword evidence="4" id="KW-1185">Reference proteome</keyword>
<dbReference type="PROSITE" id="PS51257">
    <property type="entry name" value="PROKAR_LIPOPROTEIN"/>
    <property type="match status" value="1"/>
</dbReference>
<accession>A0A5C4W3I1</accession>
<dbReference type="EMBL" id="VDMP01000020">
    <property type="protein sequence ID" value="TNM42760.1"/>
    <property type="molecule type" value="Genomic_DNA"/>
</dbReference>
<evidence type="ECO:0000313" key="4">
    <source>
        <dbReference type="Proteomes" id="UP000313231"/>
    </source>
</evidence>
<keyword evidence="2" id="KW-0732">Signal</keyword>
<feature type="signal peptide" evidence="2">
    <location>
        <begin position="1"/>
        <end position="21"/>
    </location>
</feature>
<feature type="region of interest" description="Disordered" evidence="1">
    <location>
        <begin position="24"/>
        <end position="57"/>
    </location>
</feature>
<proteinExistence type="predicted"/>
<dbReference type="SUPFAM" id="SSF89392">
    <property type="entry name" value="Prokaryotic lipoproteins and lipoprotein localization factors"/>
    <property type="match status" value="1"/>
</dbReference>